<keyword evidence="6" id="KW-0808">Transferase</keyword>
<comment type="pathway">
    <text evidence="2 18">Protein modification; protein glycosylation.</text>
</comment>
<evidence type="ECO:0000256" key="17">
    <source>
        <dbReference type="ARBA" id="ARBA00049045"/>
    </source>
</evidence>
<comment type="subcellular location">
    <subcellularLocation>
        <location evidence="1 18">Golgi apparatus membrane</location>
        <topology evidence="1 18">Single-pass type II membrane protein</topology>
    </subcellularLocation>
</comment>
<dbReference type="EMBL" id="DS469532">
    <property type="protein sequence ID" value="EDO45785.1"/>
    <property type="molecule type" value="Genomic_DNA"/>
</dbReference>
<dbReference type="Pfam" id="PF15711">
    <property type="entry name" value="ILEI"/>
    <property type="match status" value="1"/>
</dbReference>
<dbReference type="eggNOG" id="ENOG502QSG3">
    <property type="taxonomic scope" value="Eukaryota"/>
</dbReference>
<dbReference type="GO" id="GO:0030246">
    <property type="term" value="F:carbohydrate binding"/>
    <property type="evidence" value="ECO:0007669"/>
    <property type="project" value="UniProtKB-KW"/>
</dbReference>
<dbReference type="Proteomes" id="UP000001593">
    <property type="component" value="Unassembled WGS sequence"/>
</dbReference>
<dbReference type="GO" id="GO:0003827">
    <property type="term" value="F:alpha-1,3-mannosylglycoprotein 2-beta-N-acetylglucosaminyltransferase activity"/>
    <property type="evidence" value="ECO:0007669"/>
    <property type="project" value="UniProtKB-UniRule"/>
</dbReference>
<evidence type="ECO:0000256" key="13">
    <source>
        <dbReference type="ARBA" id="ARBA00023136"/>
    </source>
</evidence>
<keyword evidence="9" id="KW-0430">Lectin</keyword>
<evidence type="ECO:0000313" key="20">
    <source>
        <dbReference type="EMBL" id="EDO45785.1"/>
    </source>
</evidence>
<proteinExistence type="inferred from homology"/>
<dbReference type="Pfam" id="PF03071">
    <property type="entry name" value="GNT-I"/>
    <property type="match status" value="1"/>
</dbReference>
<evidence type="ECO:0000256" key="4">
    <source>
        <dbReference type="ARBA" id="ARBA00022553"/>
    </source>
</evidence>
<evidence type="ECO:0000256" key="14">
    <source>
        <dbReference type="ARBA" id="ARBA00023157"/>
    </source>
</evidence>
<gene>
    <name evidence="20" type="ORF">NEMVEDRAFT_v1g161947</name>
</gene>
<dbReference type="KEGG" id="nve:5517863"/>
<evidence type="ECO:0000256" key="8">
    <source>
        <dbReference type="ARBA" id="ARBA00022723"/>
    </source>
</evidence>
<dbReference type="PANTHER" id="PTHR46396">
    <property type="entry name" value="PROTEIN O-LINKED-MANNOSE BETA-1,2-N-ACETYLGLUCOSAMINYLTRANSFERASE 1"/>
    <property type="match status" value="1"/>
</dbReference>
<keyword evidence="21" id="KW-1185">Reference proteome</keyword>
<keyword evidence="11" id="KW-1133">Transmembrane helix</keyword>
<comment type="subunit">
    <text evidence="16">Interacts with DAG1 (via O-linked mannose moiety). Interacts (via transmembrane domain) with FKTN; the interaction is direct and is required for normal location in Golgi membranes.</text>
</comment>
<keyword evidence="14" id="KW-1015">Disulfide bond</keyword>
<evidence type="ECO:0000256" key="3">
    <source>
        <dbReference type="ARBA" id="ARBA00006492"/>
    </source>
</evidence>
<evidence type="ECO:0000256" key="18">
    <source>
        <dbReference type="RuleBase" id="RU368119"/>
    </source>
</evidence>
<dbReference type="InterPro" id="IPR052463">
    <property type="entry name" value="O-linked_mannose_GnT"/>
</dbReference>
<dbReference type="GO" id="GO:0047223">
    <property type="term" value="F:beta-1,3-galactosyl-O-glycosyl-glycoprotein beta-1,3-N-acetylglucosaminyltransferase activity"/>
    <property type="evidence" value="ECO:0000318"/>
    <property type="project" value="GO_Central"/>
</dbReference>
<dbReference type="STRING" id="45351.A7RRM3"/>
<reference evidence="20 21" key="1">
    <citation type="journal article" date="2007" name="Science">
        <title>Sea anemone genome reveals ancestral eumetazoan gene repertoire and genomic organization.</title>
        <authorList>
            <person name="Putnam N.H."/>
            <person name="Srivastava M."/>
            <person name="Hellsten U."/>
            <person name="Dirks B."/>
            <person name="Chapman J."/>
            <person name="Salamov A."/>
            <person name="Terry A."/>
            <person name="Shapiro H."/>
            <person name="Lindquist E."/>
            <person name="Kapitonov V.V."/>
            <person name="Jurka J."/>
            <person name="Genikhovich G."/>
            <person name="Grigoriev I.V."/>
            <person name="Lucas S.M."/>
            <person name="Steele R.E."/>
            <person name="Finnerty J.R."/>
            <person name="Technau U."/>
            <person name="Martindale M.Q."/>
            <person name="Rokhsar D.S."/>
        </authorList>
    </citation>
    <scope>NUCLEOTIDE SEQUENCE [LARGE SCALE GENOMIC DNA]</scope>
    <source>
        <strain evidence="21">CH2 X CH6</strain>
    </source>
</reference>
<comment type="catalytic activity">
    <reaction evidence="17">
        <text>3-O-(alpha-D-mannosyl)-L-threonyl-[protein] + UDP-N-acetyl-alpha-D-glucosamine = 3-O-(N-acetyl-beta-D-glucosaminyl-(1-&gt;2)-alpha-D-mannosyl)-L-threonyl-[protein] + UDP + H(+)</text>
        <dbReference type="Rhea" id="RHEA:54128"/>
        <dbReference type="Rhea" id="RHEA-COMP:13547"/>
        <dbReference type="Rhea" id="RHEA-COMP:13802"/>
        <dbReference type="ChEBI" id="CHEBI:15378"/>
        <dbReference type="ChEBI" id="CHEBI:57705"/>
        <dbReference type="ChEBI" id="CHEBI:58223"/>
        <dbReference type="ChEBI" id="CHEBI:137323"/>
        <dbReference type="ChEBI" id="CHEBI:138067"/>
    </reaction>
</comment>
<dbReference type="SUPFAM" id="SSF53448">
    <property type="entry name" value="Nucleotide-diphospho-sugar transferases"/>
    <property type="match status" value="1"/>
</dbReference>
<dbReference type="GO" id="GO:0000139">
    <property type="term" value="C:Golgi membrane"/>
    <property type="evidence" value="ECO:0000318"/>
    <property type="project" value="GO_Central"/>
</dbReference>
<keyword evidence="7" id="KW-0812">Transmembrane</keyword>
<evidence type="ECO:0000256" key="10">
    <source>
        <dbReference type="ARBA" id="ARBA00022968"/>
    </source>
</evidence>
<dbReference type="FunFam" id="3.90.550.10:FF:000038">
    <property type="entry name" value="protein O-linked-mannose beta-1,2-N-acetylglucosaminyltransferase 1 isoform X1"/>
    <property type="match status" value="1"/>
</dbReference>
<dbReference type="OrthoDB" id="440755at2759"/>
<organism evidence="20 21">
    <name type="scientific">Nematostella vectensis</name>
    <name type="common">Starlet sea anemone</name>
    <dbReference type="NCBI Taxonomy" id="45351"/>
    <lineage>
        <taxon>Eukaryota</taxon>
        <taxon>Metazoa</taxon>
        <taxon>Cnidaria</taxon>
        <taxon>Anthozoa</taxon>
        <taxon>Hexacorallia</taxon>
        <taxon>Actiniaria</taxon>
        <taxon>Edwardsiidae</taxon>
        <taxon>Nematostella</taxon>
    </lineage>
</organism>
<keyword evidence="15 18" id="KW-0464">Manganese</keyword>
<dbReference type="PANTHER" id="PTHR46396:SF1">
    <property type="entry name" value="PROTEIN O-LINKED-MANNOSE BETA-1,2-N-ACETYLGLUCOSAMINYLTRANSFERASE 1"/>
    <property type="match status" value="1"/>
</dbReference>
<evidence type="ECO:0000256" key="11">
    <source>
        <dbReference type="ARBA" id="ARBA00022989"/>
    </source>
</evidence>
<evidence type="ECO:0000256" key="5">
    <source>
        <dbReference type="ARBA" id="ARBA00022676"/>
    </source>
</evidence>
<dbReference type="HOGENOM" id="CLU_024847_0_0_1"/>
<dbReference type="OMA" id="NYETEIH"/>
<dbReference type="EC" id="2.4.1.101" evidence="18"/>
<evidence type="ECO:0000256" key="9">
    <source>
        <dbReference type="ARBA" id="ARBA00022734"/>
    </source>
</evidence>
<comment type="function">
    <text evidence="18">Initiates complex N-linked carbohydrate formation. Essential for the conversion of high-mannose to hybrid and complex N-glycans.</text>
</comment>
<dbReference type="GO" id="GO:0016266">
    <property type="term" value="P:protein O-linked glycosylation via N-acetyl-galactosamine"/>
    <property type="evidence" value="ECO:0000318"/>
    <property type="project" value="GO_Central"/>
</dbReference>
<dbReference type="InterPro" id="IPR004139">
    <property type="entry name" value="Glyco_trans_13"/>
</dbReference>
<evidence type="ECO:0000259" key="19">
    <source>
        <dbReference type="Pfam" id="PF15711"/>
    </source>
</evidence>
<evidence type="ECO:0000256" key="6">
    <source>
        <dbReference type="ARBA" id="ARBA00022679"/>
    </source>
</evidence>
<comment type="similarity">
    <text evidence="3 18">Belongs to the glycosyltransferase 13 family.</text>
</comment>
<dbReference type="GO" id="GO:0030145">
    <property type="term" value="F:manganese ion binding"/>
    <property type="evidence" value="ECO:0007669"/>
    <property type="project" value="UniProtKB-UniRule"/>
</dbReference>
<evidence type="ECO:0000256" key="7">
    <source>
        <dbReference type="ARBA" id="ARBA00022692"/>
    </source>
</evidence>
<sequence length="507" mass="58456">MAMRSFDTYASKEDSESLVLFINLVSDGRILCFAAKDDASMSLKKTTRNLFKILGSENFERLGWRDNFAFVVQKKGKVYAESLGKAETLGTWAAPVSIDVNVPLASGKNIECRWEETEVNKRRRVFCNKYEGYGSVCSCTNPAEIDIKSDPLPGNALLELPVAIIASNRPHYLYRMIRSMLSASGADPKMVTVFIDGYFEEPLAVAKLFGLRGIQHTPISSKNARISQHYKASLTTTFNLYPKAEYMIIIEEDLDVSPDLFYYFQQLLPVMNDDGSVYCISAWNDQGYDHTVGDNTMLYRVETMPGLGWVLKRKMYKDELEPKWPTPDKFWDWDMWMRLPEIRKGRECIIPDISRTYHFGTKGLNMHPLFQELYFKKHALNTEPNVKLNTEVIKKDNYEKEIERLIGTAVVLDHNKNPCNHSDFIPDTQRQTYVFYMRMVNAVDWVTWKSISKCLHIWDLDVRGFHKSMWRLWLKGNHILIVGTPASPYSKHKPSNIQPIYIPKKGS</sequence>
<dbReference type="InParanoid" id="A7RRM3"/>
<dbReference type="AlphaFoldDB" id="A7RRM3"/>
<dbReference type="PhylomeDB" id="A7RRM3"/>
<evidence type="ECO:0000256" key="16">
    <source>
        <dbReference type="ARBA" id="ARBA00046887"/>
    </source>
</evidence>
<dbReference type="UniPathway" id="UPA00378"/>
<feature type="domain" description="ILEI/PANDER" evidence="19">
    <location>
        <begin position="2"/>
        <end position="74"/>
    </location>
</feature>
<dbReference type="InterPro" id="IPR039477">
    <property type="entry name" value="ILEI/PANDER_dom"/>
</dbReference>
<name>A7RRM3_NEMVE</name>
<dbReference type="CDD" id="cd02514">
    <property type="entry name" value="GT13_GLCNAC-TI"/>
    <property type="match status" value="1"/>
</dbReference>
<evidence type="ECO:0000313" key="21">
    <source>
        <dbReference type="Proteomes" id="UP000001593"/>
    </source>
</evidence>
<keyword evidence="12 18" id="KW-0333">Golgi apparatus</keyword>
<keyword evidence="8 18" id="KW-0479">Metal-binding</keyword>
<comment type="cofactor">
    <cofactor evidence="18">
        <name>Mn(2+)</name>
        <dbReference type="ChEBI" id="CHEBI:29035"/>
    </cofactor>
    <text evidence="18">The cofactor is mostly bound to the substrate.</text>
</comment>
<evidence type="ECO:0000256" key="1">
    <source>
        <dbReference type="ARBA" id="ARBA00004323"/>
    </source>
</evidence>
<dbReference type="PROSITE" id="PS52031">
    <property type="entry name" value="GG_LECTIN"/>
    <property type="match status" value="1"/>
</dbReference>
<keyword evidence="4" id="KW-0597">Phosphoprotein</keyword>
<comment type="catalytic activity">
    <reaction evidence="18">
        <text>N(4)-(alpha-D-Man-(1-&gt;3)-[alpha-D-Man-(1-&gt;3)-[alpha-D-Man-(1-&gt;6)]-alpha-D-Man-(1-&gt;6)]-beta-D-Man-(1-&gt;4)-beta-D-GlcNAc-(1-&gt;4)-beta-D-GlcNAc)-L-asparaginyl-[protein] (N-glucan mannose isomer 5A1,2) + UDP-N-acetyl-alpha-D-glucosamine = N(4)-{beta-D-GlcNAc-(1-&gt;2)-alpha-D-Man-(1-&gt;3)-[alpha-D-Man-(1-&gt;3)-[alpha-D-Man-(1-&gt;6)]-alpha-D-Man-(1-&gt;6)]-beta-D-Man-(1-&gt;4)-beta-D-GlcNAc-(1-&gt;4)-beta-D-GlcNAc}-L-asparaginyl-[protein] + UDP + H(+)</text>
        <dbReference type="Rhea" id="RHEA:11456"/>
        <dbReference type="Rhea" id="RHEA-COMP:14367"/>
        <dbReference type="Rhea" id="RHEA-COMP:14368"/>
        <dbReference type="ChEBI" id="CHEBI:15378"/>
        <dbReference type="ChEBI" id="CHEBI:57705"/>
        <dbReference type="ChEBI" id="CHEBI:58223"/>
        <dbReference type="ChEBI" id="CHEBI:59087"/>
        <dbReference type="ChEBI" id="CHEBI:60625"/>
        <dbReference type="EC" id="2.4.1.101"/>
    </reaction>
</comment>
<keyword evidence="10 18" id="KW-0735">Signal-anchor</keyword>
<evidence type="ECO:0000256" key="15">
    <source>
        <dbReference type="ARBA" id="ARBA00023211"/>
    </source>
</evidence>
<dbReference type="InterPro" id="IPR029044">
    <property type="entry name" value="Nucleotide-diphossugar_trans"/>
</dbReference>
<dbReference type="Gene3D" id="3.90.550.10">
    <property type="entry name" value="Spore Coat Polysaccharide Biosynthesis Protein SpsA, Chain A"/>
    <property type="match status" value="1"/>
</dbReference>
<evidence type="ECO:0000256" key="2">
    <source>
        <dbReference type="ARBA" id="ARBA00004922"/>
    </source>
</evidence>
<keyword evidence="13" id="KW-0472">Membrane</keyword>
<accession>A7RRM3</accession>
<protein>
    <recommendedName>
        <fullName evidence="18">Alpha-1,3-mannosyl-glycoprotein 2-beta-N-acetylglucosaminyltransferase</fullName>
        <shortName evidence="18">GNT-I</shortName>
        <shortName evidence="18">GlcNAc-T I</shortName>
        <ecNumber evidence="18">2.4.1.101</ecNumber>
    </recommendedName>
    <alternativeName>
        <fullName evidence="18">N-glycosyl-oligosaccharide-glycoprotein N-acetylglucosaminyltransferase I</fullName>
    </alternativeName>
</protein>
<keyword evidence="5 18" id="KW-0328">Glycosyltransferase</keyword>
<evidence type="ECO:0000256" key="12">
    <source>
        <dbReference type="ARBA" id="ARBA00023034"/>
    </source>
</evidence>